<proteinExistence type="predicted"/>
<keyword evidence="3" id="KW-1185">Reference proteome</keyword>
<accession>A0ABP7Q7Q9</accession>
<evidence type="ECO:0000313" key="3">
    <source>
        <dbReference type="Proteomes" id="UP001500742"/>
    </source>
</evidence>
<comment type="caution">
    <text evidence="2">The sequence shown here is derived from an EMBL/GenBank/DDBJ whole genome shotgun (WGS) entry which is preliminary data.</text>
</comment>
<keyword evidence="1" id="KW-0812">Transmembrane</keyword>
<reference evidence="3" key="1">
    <citation type="journal article" date="2019" name="Int. J. Syst. Evol. Microbiol.">
        <title>The Global Catalogue of Microorganisms (GCM) 10K type strain sequencing project: providing services to taxonomists for standard genome sequencing and annotation.</title>
        <authorList>
            <consortium name="The Broad Institute Genomics Platform"/>
            <consortium name="The Broad Institute Genome Sequencing Center for Infectious Disease"/>
            <person name="Wu L."/>
            <person name="Ma J."/>
        </authorList>
    </citation>
    <scope>NUCLEOTIDE SEQUENCE [LARGE SCALE GENOMIC DNA]</scope>
    <source>
        <strain evidence="3">JCM 16601</strain>
    </source>
</reference>
<keyword evidence="1" id="KW-1133">Transmembrane helix</keyword>
<sequence length="257" mass="27903">MDMQDKELDKLFQSALDDYEIEPSAKVWEGITETLDEGKRRRMWIPFLGVAAGIVLLVTAGLLFMPKEEVVVKPKSNAIAKVTVPVKTPSVIKFAPVAPAIIQQNKNSRGAVIAQVNPLAATRVNKVRQAASQVKDDKSIAIKQNEQPVLASANVSKEVIKAVVPDTVTPIMAKQIVDEAPVFASIKPLVVPAQAAATRPTAPVKKHKIRSLGDVFNVMIAAVDKRKDKIIEFSNTDEDDATITGVNLGIVKIKKEK</sequence>
<dbReference type="Proteomes" id="UP001500742">
    <property type="component" value="Unassembled WGS sequence"/>
</dbReference>
<gene>
    <name evidence="2" type="ORF">GCM10022210_30990</name>
</gene>
<evidence type="ECO:0000313" key="2">
    <source>
        <dbReference type="EMBL" id="GAA3977946.1"/>
    </source>
</evidence>
<evidence type="ECO:0000256" key="1">
    <source>
        <dbReference type="SAM" id="Phobius"/>
    </source>
</evidence>
<keyword evidence="1" id="KW-0472">Membrane</keyword>
<dbReference type="EMBL" id="BAAAZC010000022">
    <property type="protein sequence ID" value="GAA3977946.1"/>
    <property type="molecule type" value="Genomic_DNA"/>
</dbReference>
<dbReference type="RefSeq" id="WP_259096977.1">
    <property type="nucleotide sequence ID" value="NZ_BAAAZC010000022.1"/>
</dbReference>
<protein>
    <submittedName>
        <fullName evidence="2">Uncharacterized protein</fullName>
    </submittedName>
</protein>
<name>A0ABP7Q7Q9_9SPHI</name>
<organism evidence="2 3">
    <name type="scientific">Mucilaginibacter dorajii</name>
    <dbReference type="NCBI Taxonomy" id="692994"/>
    <lineage>
        <taxon>Bacteria</taxon>
        <taxon>Pseudomonadati</taxon>
        <taxon>Bacteroidota</taxon>
        <taxon>Sphingobacteriia</taxon>
        <taxon>Sphingobacteriales</taxon>
        <taxon>Sphingobacteriaceae</taxon>
        <taxon>Mucilaginibacter</taxon>
    </lineage>
</organism>
<feature type="transmembrane region" description="Helical" evidence="1">
    <location>
        <begin position="44"/>
        <end position="65"/>
    </location>
</feature>